<evidence type="ECO:0000313" key="1">
    <source>
        <dbReference type="EMBL" id="KZL51218.1"/>
    </source>
</evidence>
<dbReference type="Proteomes" id="UP000076555">
    <property type="component" value="Unassembled WGS sequence"/>
</dbReference>
<dbReference type="EMBL" id="LWAJ01000035">
    <property type="protein sequence ID" value="KZL51218.1"/>
    <property type="molecule type" value="Genomic_DNA"/>
</dbReference>
<organism evidence="1 2">
    <name type="scientific">Nodularia spumigena CENA596</name>
    <dbReference type="NCBI Taxonomy" id="1819295"/>
    <lineage>
        <taxon>Bacteria</taxon>
        <taxon>Bacillati</taxon>
        <taxon>Cyanobacteriota</taxon>
        <taxon>Cyanophyceae</taxon>
        <taxon>Nostocales</taxon>
        <taxon>Nodulariaceae</taxon>
        <taxon>Nodularia</taxon>
    </lineage>
</organism>
<reference evidence="1 2" key="1">
    <citation type="submission" date="2016-04" db="EMBL/GenBank/DDBJ databases">
        <title>Draft Genome Assembly of the Bloom-forming Cyanobacterium Nodularia spumigena Strain CENA596 in Shrimp Production Ponds.</title>
        <authorList>
            <person name="Popin R.V."/>
            <person name="Rigonato J."/>
            <person name="Abreu V.A."/>
            <person name="Andreote A.P."/>
            <person name="Silveira S.B."/>
            <person name="Odebrecht C."/>
            <person name="Fiore M.F."/>
        </authorList>
    </citation>
    <scope>NUCLEOTIDE SEQUENCE [LARGE SCALE GENOMIC DNA]</scope>
    <source>
        <strain evidence="1 2">CENA596</strain>
    </source>
</reference>
<proteinExistence type="predicted"/>
<name>A0A166KJJ1_NODSP</name>
<evidence type="ECO:0000313" key="2">
    <source>
        <dbReference type="Proteomes" id="UP000076555"/>
    </source>
</evidence>
<accession>A0A166KJJ1</accession>
<dbReference type="RefSeq" id="WP_153038518.1">
    <property type="nucleotide sequence ID" value="NZ_CAWMRI010000035.1"/>
</dbReference>
<protein>
    <submittedName>
        <fullName evidence="1">Uncharacterized protein</fullName>
    </submittedName>
</protein>
<comment type="caution">
    <text evidence="1">The sequence shown here is derived from an EMBL/GenBank/DDBJ whole genome shotgun (WGS) entry which is preliminary data.</text>
</comment>
<dbReference type="AlphaFoldDB" id="A0A166KJJ1"/>
<sequence length="64" mass="7317">MLKFGMAFHYSQYSHNCPNKIALENAEAMASPAAGIAKQNQVGVWQGNHQKPWDYRRDKRSKPL</sequence>
<dbReference type="OrthoDB" id="465137at2"/>
<gene>
    <name evidence="1" type="ORF">A2T98_03395</name>
</gene>